<feature type="domain" description="Methyltransferase" evidence="2">
    <location>
        <begin position="56"/>
        <end position="146"/>
    </location>
</feature>
<dbReference type="GO" id="GO:0008168">
    <property type="term" value="F:methyltransferase activity"/>
    <property type="evidence" value="ECO:0007669"/>
    <property type="project" value="UniProtKB-KW"/>
</dbReference>
<dbReference type="STRING" id="137838.GCA_001458595_02266"/>
<keyword evidence="3" id="KW-0489">Methyltransferase</keyword>
<name>A0A2A7MGV7_9CLOT</name>
<dbReference type="SUPFAM" id="SSF53335">
    <property type="entry name" value="S-adenosyl-L-methionine-dependent methyltransferases"/>
    <property type="match status" value="1"/>
</dbReference>
<protein>
    <submittedName>
        <fullName evidence="3">Class I SAM-dependent methyltransferase</fullName>
    </submittedName>
</protein>
<dbReference type="AlphaFoldDB" id="A0A2A7MGV7"/>
<dbReference type="OrthoDB" id="122388at2"/>
<proteinExistence type="predicted"/>
<comment type="caution">
    <text evidence="3">The sequence shown here is derived from an EMBL/GenBank/DDBJ whole genome shotgun (WGS) entry which is preliminary data.</text>
</comment>
<dbReference type="InterPro" id="IPR029063">
    <property type="entry name" value="SAM-dependent_MTases_sf"/>
</dbReference>
<evidence type="ECO:0000259" key="2">
    <source>
        <dbReference type="Pfam" id="PF13649"/>
    </source>
</evidence>
<dbReference type="GO" id="GO:0032259">
    <property type="term" value="P:methylation"/>
    <property type="evidence" value="ECO:0007669"/>
    <property type="project" value="UniProtKB-KW"/>
</dbReference>
<dbReference type="Pfam" id="PF13649">
    <property type="entry name" value="Methyltransf_25"/>
    <property type="match status" value="1"/>
</dbReference>
<dbReference type="Gene3D" id="3.40.50.150">
    <property type="entry name" value="Vaccinia Virus protein VP39"/>
    <property type="match status" value="1"/>
</dbReference>
<accession>A0A2A7MGV7</accession>
<evidence type="ECO:0000256" key="1">
    <source>
        <dbReference type="ARBA" id="ARBA00022679"/>
    </source>
</evidence>
<dbReference type="CDD" id="cd02440">
    <property type="entry name" value="AdoMet_MTases"/>
    <property type="match status" value="1"/>
</dbReference>
<keyword evidence="4" id="KW-1185">Reference proteome</keyword>
<reference evidence="3 4" key="1">
    <citation type="submission" date="2017-10" db="EMBL/GenBank/DDBJ databases">
        <title>Effective Description of Clostridium neonatale sp. nov. linked to necrotizing enterocolitis in neonates and a clarification of species assignable to the genus Clostridium (Prazmowski 1880) emend. Lawson and Rainey 2016.</title>
        <authorList>
            <person name="Bernard K."/>
            <person name="Burdz T."/>
            <person name="Wiebe D."/>
            <person name="Balcewich B."/>
            <person name="Alfa M."/>
            <person name="Bernier A.-M."/>
        </authorList>
    </citation>
    <scope>NUCLEOTIDE SEQUENCE [LARGE SCALE GENOMIC DNA]</scope>
    <source>
        <strain evidence="3 4">LCDC99A005</strain>
    </source>
</reference>
<dbReference type="RefSeq" id="WP_058295061.1">
    <property type="nucleotide sequence ID" value="NZ_CAMRXG010000053.1"/>
</dbReference>
<dbReference type="EMBL" id="PDCJ01000001">
    <property type="protein sequence ID" value="PEG30896.1"/>
    <property type="molecule type" value="Genomic_DNA"/>
</dbReference>
<dbReference type="InterPro" id="IPR041698">
    <property type="entry name" value="Methyltransf_25"/>
</dbReference>
<organism evidence="3 4">
    <name type="scientific">Clostridium neonatale</name>
    <dbReference type="NCBI Taxonomy" id="137838"/>
    <lineage>
        <taxon>Bacteria</taxon>
        <taxon>Bacillati</taxon>
        <taxon>Bacillota</taxon>
        <taxon>Clostridia</taxon>
        <taxon>Eubacteriales</taxon>
        <taxon>Clostridiaceae</taxon>
        <taxon>Clostridium</taxon>
    </lineage>
</organism>
<dbReference type="PANTHER" id="PTHR43861">
    <property type="entry name" value="TRANS-ACONITATE 2-METHYLTRANSFERASE-RELATED"/>
    <property type="match status" value="1"/>
</dbReference>
<evidence type="ECO:0000313" key="3">
    <source>
        <dbReference type="EMBL" id="PEG30896.1"/>
    </source>
</evidence>
<dbReference type="Proteomes" id="UP000220840">
    <property type="component" value="Unassembled WGS sequence"/>
</dbReference>
<keyword evidence="1 3" id="KW-0808">Transferase</keyword>
<gene>
    <name evidence="3" type="ORF">CQ394_04010</name>
</gene>
<evidence type="ECO:0000313" key="4">
    <source>
        <dbReference type="Proteomes" id="UP000220840"/>
    </source>
</evidence>
<sequence>MNTSDNRFNDLFDDWADTYDDTITTTDGEYKEVFQNYDKILSETTLHIAKFKRASVIEIGSGTGNLTYTCSLAGYNVTGFEPNSKMRSIAANKYPSLNFAYGTFLFLPIANHSIDSIISSYAFHHLTDDEKYNAVKLFKEKLKSDGNVIIADTMYETLETRDILINESYNNNYLSLAHDLETEFYTTHKVLSEAFESEDFRVDFVQMNKFVWILTARLK</sequence>